<name>U4L7M7_PYROM</name>
<dbReference type="STRING" id="1076935.U4L7M7"/>
<dbReference type="Proteomes" id="UP000018144">
    <property type="component" value="Unassembled WGS sequence"/>
</dbReference>
<dbReference type="OMA" id="YGAPHKY"/>
<comment type="similarity">
    <text evidence="1">Belongs to the zinc-containing alcohol dehydrogenase family.</text>
</comment>
<protein>
    <submittedName>
        <fullName evidence="4">Similar to Protein TOXD acc. no. P54006</fullName>
    </submittedName>
</protein>
<accession>U4L7M7</accession>
<organism evidence="4 5">
    <name type="scientific">Pyronema omphalodes (strain CBS 100304)</name>
    <name type="common">Pyronema confluens</name>
    <dbReference type="NCBI Taxonomy" id="1076935"/>
    <lineage>
        <taxon>Eukaryota</taxon>
        <taxon>Fungi</taxon>
        <taxon>Dikarya</taxon>
        <taxon>Ascomycota</taxon>
        <taxon>Pezizomycotina</taxon>
        <taxon>Pezizomycetes</taxon>
        <taxon>Pezizales</taxon>
        <taxon>Pyronemataceae</taxon>
        <taxon>Pyronema</taxon>
    </lineage>
</organism>
<keyword evidence="5" id="KW-1185">Reference proteome</keyword>
<feature type="domain" description="Enoyl reductase (ER)" evidence="3">
    <location>
        <begin position="8"/>
        <end position="329"/>
    </location>
</feature>
<evidence type="ECO:0000256" key="1">
    <source>
        <dbReference type="ARBA" id="ARBA00008072"/>
    </source>
</evidence>
<evidence type="ECO:0000256" key="2">
    <source>
        <dbReference type="ARBA" id="ARBA00023002"/>
    </source>
</evidence>
<dbReference type="PANTHER" id="PTHR45348">
    <property type="entry name" value="HYPOTHETICAL OXIDOREDUCTASE (EUROFUNG)"/>
    <property type="match status" value="1"/>
</dbReference>
<dbReference type="CDD" id="cd08249">
    <property type="entry name" value="enoyl_reductase_like"/>
    <property type="match status" value="1"/>
</dbReference>
<dbReference type="Gene3D" id="3.40.50.720">
    <property type="entry name" value="NAD(P)-binding Rossmann-like Domain"/>
    <property type="match status" value="1"/>
</dbReference>
<dbReference type="SUPFAM" id="SSF51735">
    <property type="entry name" value="NAD(P)-binding Rossmann-fold domains"/>
    <property type="match status" value="1"/>
</dbReference>
<dbReference type="PANTHER" id="PTHR45348:SF5">
    <property type="entry name" value="OXIDOREDUCTASE, PUTATIVE (AFU_ORTHOLOGUE AFUA_8G01420)-RELATED"/>
    <property type="match status" value="1"/>
</dbReference>
<evidence type="ECO:0000259" key="3">
    <source>
        <dbReference type="SMART" id="SM00829"/>
    </source>
</evidence>
<dbReference type="InterPro" id="IPR013154">
    <property type="entry name" value="ADH-like_N"/>
</dbReference>
<proteinExistence type="inferred from homology"/>
<dbReference type="InterPro" id="IPR020843">
    <property type="entry name" value="ER"/>
</dbReference>
<dbReference type="InterPro" id="IPR013149">
    <property type="entry name" value="ADH-like_C"/>
</dbReference>
<dbReference type="InterPro" id="IPR011032">
    <property type="entry name" value="GroES-like_sf"/>
</dbReference>
<dbReference type="eggNOG" id="KOG1198">
    <property type="taxonomic scope" value="Eukaryota"/>
</dbReference>
<dbReference type="InterPro" id="IPR036291">
    <property type="entry name" value="NAD(P)-bd_dom_sf"/>
</dbReference>
<evidence type="ECO:0000313" key="4">
    <source>
        <dbReference type="EMBL" id="CCX06139.1"/>
    </source>
</evidence>
<dbReference type="Pfam" id="PF08240">
    <property type="entry name" value="ADH_N"/>
    <property type="match status" value="1"/>
</dbReference>
<dbReference type="Gene3D" id="3.90.180.10">
    <property type="entry name" value="Medium-chain alcohol dehydrogenases, catalytic domain"/>
    <property type="match status" value="1"/>
</dbReference>
<dbReference type="InterPro" id="IPR047122">
    <property type="entry name" value="Trans-enoyl_RdTase-like"/>
</dbReference>
<keyword evidence="2" id="KW-0560">Oxidoreductase</keyword>
<dbReference type="OrthoDB" id="3233595at2759"/>
<dbReference type="SMART" id="SM00829">
    <property type="entry name" value="PKS_ER"/>
    <property type="match status" value="1"/>
</dbReference>
<reference evidence="4 5" key="1">
    <citation type="journal article" date="2013" name="PLoS Genet.">
        <title>The genome and development-dependent transcriptomes of Pyronema confluens: a window into fungal evolution.</title>
        <authorList>
            <person name="Traeger S."/>
            <person name="Altegoer F."/>
            <person name="Freitag M."/>
            <person name="Gabaldon T."/>
            <person name="Kempken F."/>
            <person name="Kumar A."/>
            <person name="Marcet-Houben M."/>
            <person name="Poggeler S."/>
            <person name="Stajich J.E."/>
            <person name="Nowrousian M."/>
        </authorList>
    </citation>
    <scope>NUCLEOTIDE SEQUENCE [LARGE SCALE GENOMIC DNA]</scope>
    <source>
        <strain evidence="5">CBS 100304</strain>
        <tissue evidence="4">Vegetative mycelium</tissue>
    </source>
</reference>
<dbReference type="Pfam" id="PF00107">
    <property type="entry name" value="ADH_zinc_N"/>
    <property type="match status" value="1"/>
</dbReference>
<dbReference type="SUPFAM" id="SSF50129">
    <property type="entry name" value="GroES-like"/>
    <property type="match status" value="1"/>
</dbReference>
<dbReference type="AlphaFoldDB" id="U4L7M7"/>
<dbReference type="GO" id="GO:0016651">
    <property type="term" value="F:oxidoreductase activity, acting on NAD(P)H"/>
    <property type="evidence" value="ECO:0007669"/>
    <property type="project" value="InterPro"/>
</dbReference>
<gene>
    <name evidence="4" type="ORF">PCON_05726</name>
</gene>
<dbReference type="EMBL" id="HF935280">
    <property type="protein sequence ID" value="CCX06139.1"/>
    <property type="molecule type" value="Genomic_DNA"/>
</dbReference>
<sequence length="341" mass="36664">MKEVIVRANPLRTEIIESPMPTPAADEVVIKVVVTDSNPKDWKYAVLFGTECNAGDDIAGFIEAVGENVYEFKKGDRVAAFHVMGAPYGSYGEYSVAPAHTTWHIPKTTSFEEASTFPLAAMTAALGLYQELGLPAPWKPATKSTPLIVYGGSSGVGAFAIKLAKLSNISPIIAVAGNGIDYVKTLGADKIIDYRKGNVAEQLKEALEGQECFHAYDAISEHNSHLNIIPVLSKPSAIAMVLPGKDDDFPEGIQRKLVMVGTVHAEKFNTPVAALSGAKKNDDHFGFAMYRFFGRALANGILTGHPYTVIEGGLEGIEEGLKRLQDGKASATKYVYRISAD</sequence>
<evidence type="ECO:0000313" key="5">
    <source>
        <dbReference type="Proteomes" id="UP000018144"/>
    </source>
</evidence>